<proteinExistence type="predicted"/>
<name>M5U9E9_9BACT</name>
<dbReference type="AlphaFoldDB" id="M5U9E9"/>
<evidence type="ECO:0000313" key="1">
    <source>
        <dbReference type="EMBL" id="EMI57914.1"/>
    </source>
</evidence>
<organism evidence="1 2">
    <name type="scientific">Rhodopirellula sallentina SM41</name>
    <dbReference type="NCBI Taxonomy" id="1263870"/>
    <lineage>
        <taxon>Bacteria</taxon>
        <taxon>Pseudomonadati</taxon>
        <taxon>Planctomycetota</taxon>
        <taxon>Planctomycetia</taxon>
        <taxon>Pirellulales</taxon>
        <taxon>Pirellulaceae</taxon>
        <taxon>Rhodopirellula</taxon>
    </lineage>
</organism>
<sequence>MTLPTPRVKSRKRSRSQASRFSRDNLFVTLSFTAVRPSSRQSLFGSAFFAVRSQRRSNPSR</sequence>
<accession>M5U9E9</accession>
<dbReference type="Proteomes" id="UP000011885">
    <property type="component" value="Unassembled WGS sequence"/>
</dbReference>
<dbReference type="PATRIC" id="fig|1263870.3.peg.702"/>
<protein>
    <submittedName>
        <fullName evidence="1">Uncharacterized protein</fullName>
    </submittedName>
</protein>
<keyword evidence="2" id="KW-1185">Reference proteome</keyword>
<reference evidence="1 2" key="1">
    <citation type="journal article" date="2013" name="Mar. Genomics">
        <title>Expression of sulfatases in Rhodopirellula baltica and the diversity of sulfatases in the genus Rhodopirellula.</title>
        <authorList>
            <person name="Wegner C.E."/>
            <person name="Richter-Heitmann T."/>
            <person name="Klindworth A."/>
            <person name="Klockow C."/>
            <person name="Richter M."/>
            <person name="Achstetter T."/>
            <person name="Glockner F.O."/>
            <person name="Harder J."/>
        </authorList>
    </citation>
    <scope>NUCLEOTIDE SEQUENCE [LARGE SCALE GENOMIC DNA]</scope>
    <source>
        <strain evidence="1 2">SM41</strain>
    </source>
</reference>
<dbReference type="EMBL" id="ANOH01000054">
    <property type="protein sequence ID" value="EMI57914.1"/>
    <property type="molecule type" value="Genomic_DNA"/>
</dbReference>
<gene>
    <name evidence="1" type="ORF">RSSM_00641</name>
</gene>
<comment type="caution">
    <text evidence="1">The sequence shown here is derived from an EMBL/GenBank/DDBJ whole genome shotgun (WGS) entry which is preliminary data.</text>
</comment>
<evidence type="ECO:0000313" key="2">
    <source>
        <dbReference type="Proteomes" id="UP000011885"/>
    </source>
</evidence>